<evidence type="ECO:0008006" key="4">
    <source>
        <dbReference type="Google" id="ProtNLM"/>
    </source>
</evidence>
<name>A0A1W1UA22_9DEIO</name>
<keyword evidence="1" id="KW-1133">Transmembrane helix</keyword>
<organism evidence="2 3">
    <name type="scientific">Deinococcus hopiensis KR-140</name>
    <dbReference type="NCBI Taxonomy" id="695939"/>
    <lineage>
        <taxon>Bacteria</taxon>
        <taxon>Thermotogati</taxon>
        <taxon>Deinococcota</taxon>
        <taxon>Deinococci</taxon>
        <taxon>Deinococcales</taxon>
        <taxon>Deinococcaceae</taxon>
        <taxon>Deinococcus</taxon>
    </lineage>
</organism>
<reference evidence="2 3" key="1">
    <citation type="submission" date="2017-04" db="EMBL/GenBank/DDBJ databases">
        <authorList>
            <person name="Afonso C.L."/>
            <person name="Miller P.J."/>
            <person name="Scott M.A."/>
            <person name="Spackman E."/>
            <person name="Goraichik I."/>
            <person name="Dimitrov K.M."/>
            <person name="Suarez D.L."/>
            <person name="Swayne D.E."/>
        </authorList>
    </citation>
    <scope>NUCLEOTIDE SEQUENCE [LARGE SCALE GENOMIC DNA]</scope>
    <source>
        <strain evidence="2 3">KR-140</strain>
    </source>
</reference>
<evidence type="ECO:0000313" key="3">
    <source>
        <dbReference type="Proteomes" id="UP000192582"/>
    </source>
</evidence>
<dbReference type="STRING" id="695939.SAMN00790413_04007"/>
<keyword evidence="1" id="KW-0812">Transmembrane</keyword>
<keyword evidence="1" id="KW-0472">Membrane</keyword>
<dbReference type="EMBL" id="FWWU01000001">
    <property type="protein sequence ID" value="SMB77925.1"/>
    <property type="molecule type" value="Genomic_DNA"/>
</dbReference>
<proteinExistence type="predicted"/>
<keyword evidence="3" id="KW-1185">Reference proteome</keyword>
<gene>
    <name evidence="2" type="ORF">SAMN00790413_04007</name>
</gene>
<feature type="transmembrane region" description="Helical" evidence="1">
    <location>
        <begin position="23"/>
        <end position="45"/>
    </location>
</feature>
<evidence type="ECO:0000256" key="1">
    <source>
        <dbReference type="SAM" id="Phobius"/>
    </source>
</evidence>
<dbReference type="RefSeq" id="WP_084045047.1">
    <property type="nucleotide sequence ID" value="NZ_FWWU01000001.1"/>
</dbReference>
<accession>A0A1W1UA22</accession>
<dbReference type="OrthoDB" id="71699at2"/>
<protein>
    <recommendedName>
        <fullName evidence="4">TcpE family protein</fullName>
    </recommendedName>
</protein>
<sequence length="153" mass="17313">MTSPQEKANNPLRHACCMTTGRVGFISYLDASDLIAVGMAFYLAGQIGSRITTLPPLRIGLLIVTVLLAWTINFAIKKRLAPYPKFPEYCFNWWFNGIDYYTADVDPDPVPLIVTKDMVIGHSMPKIEKTVKQTVRQNVRRQRVRKTGKQIQG</sequence>
<dbReference type="Proteomes" id="UP000192582">
    <property type="component" value="Unassembled WGS sequence"/>
</dbReference>
<feature type="transmembrane region" description="Helical" evidence="1">
    <location>
        <begin position="57"/>
        <end position="76"/>
    </location>
</feature>
<evidence type="ECO:0000313" key="2">
    <source>
        <dbReference type="EMBL" id="SMB77925.1"/>
    </source>
</evidence>
<dbReference type="AlphaFoldDB" id="A0A1W1UA22"/>